<evidence type="ECO:0000256" key="8">
    <source>
        <dbReference type="SAM" id="MobiDB-lite"/>
    </source>
</evidence>
<dbReference type="AlphaFoldDB" id="G0WAJ2"/>
<dbReference type="OrthoDB" id="4054781at2759"/>
<evidence type="ECO:0000256" key="4">
    <source>
        <dbReference type="ARBA" id="ARBA00022679"/>
    </source>
</evidence>
<dbReference type="KEGG" id="ndi:NDAI_0D04900"/>
<dbReference type="HOGENOM" id="CLU_010345_1_1_1"/>
<comment type="similarity">
    <text evidence="1">Belongs to the Clp1 family. NOL9/GRC3 subfamily.</text>
</comment>
<dbReference type="GO" id="GO:0051731">
    <property type="term" value="F:polynucleotide 5'-hydroxyl-kinase activity"/>
    <property type="evidence" value="ECO:0007669"/>
    <property type="project" value="EnsemblFungi"/>
</dbReference>
<evidence type="ECO:0000313" key="11">
    <source>
        <dbReference type="Proteomes" id="UP000000689"/>
    </source>
</evidence>
<evidence type="ECO:0000313" key="10">
    <source>
        <dbReference type="EMBL" id="CCD24803.1"/>
    </source>
</evidence>
<accession>G0WAJ2</accession>
<keyword evidence="4" id="KW-0808">Transferase</keyword>
<dbReference type="InterPro" id="IPR032319">
    <property type="entry name" value="CLP1_P"/>
</dbReference>
<dbReference type="PANTHER" id="PTHR12755">
    <property type="entry name" value="CLEAVAGE/POLYADENYLATION FACTOR IA SUBUNIT CLP1P"/>
    <property type="match status" value="1"/>
</dbReference>
<dbReference type="Gene3D" id="3.40.50.300">
    <property type="entry name" value="P-loop containing nucleotide triphosphate hydrolases"/>
    <property type="match status" value="1"/>
</dbReference>
<evidence type="ECO:0000256" key="2">
    <source>
        <dbReference type="ARBA" id="ARBA00018706"/>
    </source>
</evidence>
<feature type="compositionally biased region" description="Basic and acidic residues" evidence="8">
    <location>
        <begin position="1"/>
        <end position="15"/>
    </location>
</feature>
<feature type="domain" description="Clp1 P-loop" evidence="9">
    <location>
        <begin position="275"/>
        <end position="433"/>
    </location>
</feature>
<dbReference type="GO" id="GO:0000448">
    <property type="term" value="P:cleavage in ITS2 between 5.8S rRNA and LSU-rRNA of tricistronic rRNA transcript (SSU-rRNA, 5.8S rRNA, LSU-rRNA)"/>
    <property type="evidence" value="ECO:0007669"/>
    <property type="project" value="EnsemblFungi"/>
</dbReference>
<dbReference type="GO" id="GO:0090730">
    <property type="term" value="C:Las1 complex"/>
    <property type="evidence" value="ECO:0007669"/>
    <property type="project" value="EnsemblFungi"/>
</dbReference>
<evidence type="ECO:0000256" key="3">
    <source>
        <dbReference type="ARBA" id="ARBA00019824"/>
    </source>
</evidence>
<evidence type="ECO:0000256" key="5">
    <source>
        <dbReference type="ARBA" id="ARBA00022741"/>
    </source>
</evidence>
<dbReference type="PANTHER" id="PTHR12755:SF3">
    <property type="entry name" value="POLYNUCLEOTIDE 5'-HYDROXYL-KINASE NOL9"/>
    <property type="match status" value="1"/>
</dbReference>
<dbReference type="EMBL" id="HE580270">
    <property type="protein sequence ID" value="CCD24803.1"/>
    <property type="molecule type" value="Genomic_DNA"/>
</dbReference>
<sequence length="675" mass="77123">MKETLPTDGIPRYDKSAVNSDSDTNSDSDQDIDSTTSLSTATVTPQPINIQLQNEEYDSDTEVSSIVPNGQSCMGDNSSVFHPLLNHNVFQIIENNDNSTIFIGLTSKQILFLSGIFTLQIVKGGMVYNNVHYNASLEKMDFWHPLSNSIPSIQGSHYAGWSNKLHVLSRYEHFLLEETKLNDFPCILQLNNMKIDGLLDCHKLYPDVRYLWKLRSFQTDEMFQRLPTDKMFDILVEGIDLFTPLKISNEWQTTIEKISLSHRNFEYDSRIMIIGGKNSGKSTFLRLLIEKILSNKESTDNKINHNIDSNDLLYLDMDPGQPEYSHPESISLSQLNGSKKVLGQHLCQSTSFFLKQIYLGVTSPQDEPTTYLKQIDHLVTTFEELYSRNTSVINLPGWIKGFGITVLNKIIAKYKPTNVIILESNSSSQNIDDLKIPDEFTRESFKYNPIITKIPANFNFMANQQQQQKLMKFHASQLRTFKMVALFHKTLESSSRISYDFNPLLNKCPLQISFGLPIGGGGLQAIKISNEFKTIHEDDLPNALEGTIMALHSCDNGKSLKDLIIMKGHLPVITNNNFNSLEYVSLVLIHSVDVQNKILNVYVPEYLIPELDCGNPEINWVLVRGKSETPLCEIYQRNNIFAKVALPFISKERRKKYEHIWKIRRNVKRRGHHMK</sequence>
<organism evidence="10 11">
    <name type="scientific">Naumovozyma dairenensis (strain ATCC 10597 / BCRC 20456 / CBS 421 / NBRC 0211 / NRRL Y-12639)</name>
    <name type="common">Saccharomyces dairenensis</name>
    <dbReference type="NCBI Taxonomy" id="1071378"/>
    <lineage>
        <taxon>Eukaryota</taxon>
        <taxon>Fungi</taxon>
        <taxon>Dikarya</taxon>
        <taxon>Ascomycota</taxon>
        <taxon>Saccharomycotina</taxon>
        <taxon>Saccharomycetes</taxon>
        <taxon>Saccharomycetales</taxon>
        <taxon>Saccharomycetaceae</taxon>
        <taxon>Naumovozyma</taxon>
    </lineage>
</organism>
<dbReference type="STRING" id="1071378.G0WAJ2"/>
<gene>
    <name evidence="10" type="primary">NDAI0D04900</name>
    <name evidence="10" type="ordered locus">NDAI_0D04900</name>
</gene>
<evidence type="ECO:0000259" key="9">
    <source>
        <dbReference type="Pfam" id="PF16575"/>
    </source>
</evidence>
<dbReference type="InterPro" id="IPR045116">
    <property type="entry name" value="Clp1/Grc3"/>
</dbReference>
<keyword evidence="11" id="KW-1185">Reference proteome</keyword>
<keyword evidence="6" id="KW-0418">Kinase</keyword>
<protein>
    <recommendedName>
        <fullName evidence="3">Polynucleotide 5'-hydroxyl-kinase GRC3</fullName>
    </recommendedName>
    <alternativeName>
        <fullName evidence="2">Polynucleotide 5'-hydroxyl-kinase grc3</fullName>
    </alternativeName>
</protein>
<dbReference type="OMA" id="EHVWKVR"/>
<name>G0WAJ2_NAUDC</name>
<evidence type="ECO:0000256" key="6">
    <source>
        <dbReference type="ARBA" id="ARBA00022777"/>
    </source>
</evidence>
<dbReference type="SUPFAM" id="SSF52540">
    <property type="entry name" value="P-loop containing nucleoside triphosphate hydrolases"/>
    <property type="match status" value="1"/>
</dbReference>
<evidence type="ECO:0000256" key="1">
    <source>
        <dbReference type="ARBA" id="ARBA00011003"/>
    </source>
</evidence>
<dbReference type="InterPro" id="IPR027417">
    <property type="entry name" value="P-loop_NTPase"/>
</dbReference>
<reference evidence="10 11" key="1">
    <citation type="journal article" date="2011" name="Proc. Natl. Acad. Sci. U.S.A.">
        <title>Evolutionary erosion of yeast sex chromosomes by mating-type switching accidents.</title>
        <authorList>
            <person name="Gordon J.L."/>
            <person name="Armisen D."/>
            <person name="Proux-Wera E."/>
            <person name="Oheigeartaigh S.S."/>
            <person name="Byrne K.P."/>
            <person name="Wolfe K.H."/>
        </authorList>
    </citation>
    <scope>NUCLEOTIDE SEQUENCE [LARGE SCALE GENOMIC DNA]</scope>
    <source>
        <strain evidence="11">ATCC 10597 / BCRC 20456 / CBS 421 / NBRC 0211 / NRRL Y-12639</strain>
    </source>
</reference>
<dbReference type="RefSeq" id="XP_003670046.1">
    <property type="nucleotide sequence ID" value="XM_003669998.1"/>
</dbReference>
<dbReference type="GO" id="GO:0006363">
    <property type="term" value="P:termination of RNA polymerase I transcription"/>
    <property type="evidence" value="ECO:0007669"/>
    <property type="project" value="EnsemblFungi"/>
</dbReference>
<dbReference type="GeneID" id="11494791"/>
<evidence type="ECO:0000256" key="7">
    <source>
        <dbReference type="ARBA" id="ARBA00022840"/>
    </source>
</evidence>
<dbReference type="GO" id="GO:0005524">
    <property type="term" value="F:ATP binding"/>
    <property type="evidence" value="ECO:0007669"/>
    <property type="project" value="UniProtKB-KW"/>
</dbReference>
<dbReference type="Pfam" id="PF16575">
    <property type="entry name" value="CLP1_P"/>
    <property type="match status" value="1"/>
</dbReference>
<proteinExistence type="inferred from homology"/>
<dbReference type="GO" id="GO:0030874">
    <property type="term" value="C:nucleolar chromatin"/>
    <property type="evidence" value="ECO:0007669"/>
    <property type="project" value="EnsemblFungi"/>
</dbReference>
<keyword evidence="7" id="KW-0067">ATP-binding</keyword>
<keyword evidence="5" id="KW-0547">Nucleotide-binding</keyword>
<dbReference type="eggNOG" id="KOG2750">
    <property type="taxonomic scope" value="Eukaryota"/>
</dbReference>
<dbReference type="Proteomes" id="UP000000689">
    <property type="component" value="Chromosome 4"/>
</dbReference>
<feature type="region of interest" description="Disordered" evidence="8">
    <location>
        <begin position="1"/>
        <end position="48"/>
    </location>
</feature>